<gene>
    <name evidence="1" type="ORF">C7379_103190</name>
</gene>
<name>A0A2U0UKA0_9BACT</name>
<protein>
    <submittedName>
        <fullName evidence="1">Uncharacterized protein</fullName>
    </submittedName>
</protein>
<dbReference type="EMBL" id="QENY01000003">
    <property type="protein sequence ID" value="PVX58064.1"/>
    <property type="molecule type" value="Genomic_DNA"/>
</dbReference>
<comment type="caution">
    <text evidence="1">The sequence shown here is derived from an EMBL/GenBank/DDBJ whole genome shotgun (WGS) entry which is preliminary data.</text>
</comment>
<reference evidence="1 2" key="1">
    <citation type="submission" date="2018-05" db="EMBL/GenBank/DDBJ databases">
        <title>Genomic Encyclopedia of Type Strains, Phase IV (KMG-IV): sequencing the most valuable type-strain genomes for metagenomic binning, comparative biology and taxonomic classification.</title>
        <authorList>
            <person name="Goeker M."/>
        </authorList>
    </citation>
    <scope>NUCLEOTIDE SEQUENCE [LARGE SCALE GENOMIC DNA]</scope>
    <source>
        <strain evidence="1 2">DSM 100333</strain>
    </source>
</reference>
<keyword evidence="2" id="KW-1185">Reference proteome</keyword>
<sequence length="36" mass="4621">MIIEDKVFRKLKEILKYFVWQMISASFLMQWWQNIR</sequence>
<evidence type="ECO:0000313" key="2">
    <source>
        <dbReference type="Proteomes" id="UP000245870"/>
    </source>
</evidence>
<dbReference type="AlphaFoldDB" id="A0A2U0UKA0"/>
<proteinExistence type="predicted"/>
<evidence type="ECO:0000313" key="1">
    <source>
        <dbReference type="EMBL" id="PVX58064.1"/>
    </source>
</evidence>
<accession>A0A2U0UKA0</accession>
<dbReference type="Proteomes" id="UP000245870">
    <property type="component" value="Unassembled WGS sequence"/>
</dbReference>
<organism evidence="1 2">
    <name type="scientific">Hallella colorans</name>
    <dbReference type="NCBI Taxonomy" id="1703337"/>
    <lineage>
        <taxon>Bacteria</taxon>
        <taxon>Pseudomonadati</taxon>
        <taxon>Bacteroidota</taxon>
        <taxon>Bacteroidia</taxon>
        <taxon>Bacteroidales</taxon>
        <taxon>Prevotellaceae</taxon>
        <taxon>Hallella</taxon>
    </lineage>
</organism>